<protein>
    <submittedName>
        <fullName evidence="2">Uncharacterized protein</fullName>
    </submittedName>
</protein>
<organism evidence="2 3">
    <name type="scientific">Stenotrophomonas capsici</name>
    <dbReference type="NCBI Taxonomy" id="3110230"/>
    <lineage>
        <taxon>Bacteria</taxon>
        <taxon>Pseudomonadati</taxon>
        <taxon>Pseudomonadota</taxon>
        <taxon>Gammaproteobacteria</taxon>
        <taxon>Lysobacterales</taxon>
        <taxon>Lysobacteraceae</taxon>
        <taxon>Stenotrophomonas</taxon>
    </lineage>
</organism>
<feature type="non-terminal residue" evidence="2">
    <location>
        <position position="1"/>
    </location>
</feature>
<proteinExistence type="predicted"/>
<name>A0ABU5V6M9_9GAMM</name>
<reference evidence="2 3" key="1">
    <citation type="submission" date="2023-12" db="EMBL/GenBank/DDBJ databases">
        <title>Stenotrophomonas guangdongensis sp. nov., isolated from wilted pepper plants (Capsicum annuum).</title>
        <authorList>
            <person name="Qiu M."/>
            <person name="Li Y."/>
            <person name="Liu Q."/>
            <person name="Zhang X."/>
            <person name="Huang Y."/>
            <person name="Guo R."/>
            <person name="Hu M."/>
            <person name="Zhou J."/>
            <person name="Zhou X."/>
        </authorList>
    </citation>
    <scope>NUCLEOTIDE SEQUENCE [LARGE SCALE GENOMIC DNA]</scope>
    <source>
        <strain evidence="2 3">MH1</strain>
    </source>
</reference>
<sequence length="71" mass="7269">GKDVDLQVALARRDGHWYLARTVAEADQVIAAAQAAEQARVEAAQAAATATDPATAPGSDRPDTAKTAAKP</sequence>
<evidence type="ECO:0000313" key="3">
    <source>
        <dbReference type="Proteomes" id="UP001301653"/>
    </source>
</evidence>
<dbReference type="EMBL" id="JAYFUH010000115">
    <property type="protein sequence ID" value="MEA5667740.1"/>
    <property type="molecule type" value="Genomic_DNA"/>
</dbReference>
<evidence type="ECO:0000256" key="1">
    <source>
        <dbReference type="SAM" id="MobiDB-lite"/>
    </source>
</evidence>
<keyword evidence="3" id="KW-1185">Reference proteome</keyword>
<dbReference type="Proteomes" id="UP001301653">
    <property type="component" value="Unassembled WGS sequence"/>
</dbReference>
<comment type="caution">
    <text evidence="2">The sequence shown here is derived from an EMBL/GenBank/DDBJ whole genome shotgun (WGS) entry which is preliminary data.</text>
</comment>
<feature type="compositionally biased region" description="Low complexity" evidence="1">
    <location>
        <begin position="42"/>
        <end position="56"/>
    </location>
</feature>
<feature type="region of interest" description="Disordered" evidence="1">
    <location>
        <begin position="42"/>
        <end position="71"/>
    </location>
</feature>
<accession>A0ABU5V6M9</accession>
<gene>
    <name evidence="2" type="ORF">VA603_09380</name>
</gene>
<evidence type="ECO:0000313" key="2">
    <source>
        <dbReference type="EMBL" id="MEA5667740.1"/>
    </source>
</evidence>